<accession>E6QCR4</accession>
<sequence length="102" mass="11792">MPITTKVGLHQTRTIQTVVQYAKNSPWRAFTSLLRSCSVRLNIVMIGLIIKHLAYTKMLRMRLVEIFMGYLTIVVSWGFKWSTRSNLWLFVVMQRGAGLSET</sequence>
<evidence type="ECO:0000313" key="2">
    <source>
        <dbReference type="EMBL" id="CBI04990.1"/>
    </source>
</evidence>
<name>E6QCR4_9ZZZZ</name>
<dbReference type="AlphaFoldDB" id="E6QCR4"/>
<comment type="caution">
    <text evidence="2">The sequence shown here is derived from an EMBL/GenBank/DDBJ whole genome shotgun (WGS) entry which is preliminary data.</text>
</comment>
<protein>
    <submittedName>
        <fullName evidence="2">Uncharacterized protein</fullName>
    </submittedName>
</protein>
<evidence type="ECO:0000256" key="1">
    <source>
        <dbReference type="SAM" id="Phobius"/>
    </source>
</evidence>
<feature type="transmembrane region" description="Helical" evidence="1">
    <location>
        <begin position="62"/>
        <end position="79"/>
    </location>
</feature>
<reference evidence="2" key="1">
    <citation type="submission" date="2009-10" db="EMBL/GenBank/DDBJ databases">
        <title>Diversity of trophic interactions inside an arsenic-rich microbial ecosystem.</title>
        <authorList>
            <person name="Bertin P.N."/>
            <person name="Heinrich-Salmeron A."/>
            <person name="Pelletier E."/>
            <person name="Goulhen-Chollet F."/>
            <person name="Arsene-Ploetze F."/>
            <person name="Gallien S."/>
            <person name="Calteau A."/>
            <person name="Vallenet D."/>
            <person name="Casiot C."/>
            <person name="Chane-Woon-Ming B."/>
            <person name="Giloteaux L."/>
            <person name="Barakat M."/>
            <person name="Bonnefoy V."/>
            <person name="Bruneel O."/>
            <person name="Chandler M."/>
            <person name="Cleiss J."/>
            <person name="Duran R."/>
            <person name="Elbaz-Poulichet F."/>
            <person name="Fonknechten N."/>
            <person name="Lauga B."/>
            <person name="Mornico D."/>
            <person name="Ortet P."/>
            <person name="Schaeffer C."/>
            <person name="Siguier P."/>
            <person name="Alexander Thil Smith A."/>
            <person name="Van Dorsselaer A."/>
            <person name="Weissenbach J."/>
            <person name="Medigue C."/>
            <person name="Le Paslier D."/>
        </authorList>
    </citation>
    <scope>NUCLEOTIDE SEQUENCE</scope>
</reference>
<keyword evidence="1" id="KW-0472">Membrane</keyword>
<proteinExistence type="predicted"/>
<gene>
    <name evidence="2" type="ORF">CARN5_1491</name>
</gene>
<keyword evidence="1" id="KW-0812">Transmembrane</keyword>
<dbReference type="EMBL" id="CABP01000092">
    <property type="protein sequence ID" value="CBI04990.1"/>
    <property type="molecule type" value="Genomic_DNA"/>
</dbReference>
<keyword evidence="1" id="KW-1133">Transmembrane helix</keyword>
<organism evidence="2">
    <name type="scientific">mine drainage metagenome</name>
    <dbReference type="NCBI Taxonomy" id="410659"/>
    <lineage>
        <taxon>unclassified sequences</taxon>
        <taxon>metagenomes</taxon>
        <taxon>ecological metagenomes</taxon>
    </lineage>
</organism>